<accession>A0ABU3BJB6</accession>
<organism evidence="4 5">
    <name type="scientific">Croceitalea vernalis</name>
    <dbReference type="NCBI Taxonomy" id="3075599"/>
    <lineage>
        <taxon>Bacteria</taxon>
        <taxon>Pseudomonadati</taxon>
        <taxon>Bacteroidota</taxon>
        <taxon>Flavobacteriia</taxon>
        <taxon>Flavobacteriales</taxon>
        <taxon>Flavobacteriaceae</taxon>
        <taxon>Croceitalea</taxon>
    </lineage>
</organism>
<proteinExistence type="predicted"/>
<dbReference type="Gene3D" id="2.130.10.10">
    <property type="entry name" value="YVTN repeat-like/Quinoprotein amine dehydrogenase"/>
    <property type="match status" value="1"/>
</dbReference>
<dbReference type="InterPro" id="IPR036388">
    <property type="entry name" value="WH-like_DNA-bd_sf"/>
</dbReference>
<feature type="coiled-coil region" evidence="1">
    <location>
        <begin position="735"/>
        <end position="781"/>
    </location>
</feature>
<keyword evidence="2" id="KW-0812">Transmembrane</keyword>
<evidence type="ECO:0000313" key="4">
    <source>
        <dbReference type="EMBL" id="MDT0622241.1"/>
    </source>
</evidence>
<feature type="domain" description="HTH luxR-type" evidence="3">
    <location>
        <begin position="844"/>
        <end position="901"/>
    </location>
</feature>
<dbReference type="RefSeq" id="WP_311388102.1">
    <property type="nucleotide sequence ID" value="NZ_JAVRHU010000003.1"/>
</dbReference>
<dbReference type="SUPFAM" id="SSF46894">
    <property type="entry name" value="C-terminal effector domain of the bipartite response regulators"/>
    <property type="match status" value="1"/>
</dbReference>
<feature type="transmembrane region" description="Helical" evidence="2">
    <location>
        <begin position="701"/>
        <end position="726"/>
    </location>
</feature>
<gene>
    <name evidence="4" type="ORF">RM520_11435</name>
</gene>
<sequence>MNYNGENQNWDITQGFDKHIYIANNHNLLEYDGVRWSKYNSPNASIFRAVSSKDSLLFTGQYMEFGFWKKDKLGDLNYTSISERLKEPMLEDEEFWNILTLQDWVLFQSLDRIYSYNIKTGQFKVLEAKSTKAHIFKVDESIYFQSEDFSVYKIENGLPEVIIEHSILKDKGVVGMHKDKNGLVLVLDDARFLRMNGVEVVEWKIPAANELEGVNVYCTERLSDGSFVLGTISKGIFQISHEGELLRKIDQRKGLNNNTVLSTFQDIDDNLWLGLDNGLSVININSPFNEYVDNLGRLGLVYASILYEGDLYLGTNQGLFFKPENSEVDFKMIPGTDGQVWSLRLIDNTLFCGHNNGTFSIDNNKAKLISNLPGTWDIKASKEYPDLLLQGNYDGLSFLKKENGNWIFQNKIEGFNISSRFFEVLDNKKILVNHEYKGLYELSLDSINTSVNHINTHPIMGHGSSILKYQDSIIYTSLDAAFTKNRDSLAFTPDDVLIKYLFEEAGGITSILMPDNEVNRFWCFTHSGLSYIYPNTFNASLGIKTISIPPFFRRSLGVSGFENLTRIKDEQYLIGISNGYVILDNDKTKESTYTIAINQVESKSGLGQPKQIGLSSEAELEYENNSIVFNYSVPQFSKYSEVNYQYRLMGFFDVWSPWTSNAEVVFNNLKYNEYQFEVRAKVDNILTDNIAKYSFKINRPWYLSTVAIILYILALVLTFLGVHRIYKKYYTTKQNRLLDLEKKKLKRKKLKTEKELIQVKNDKLKSEIEAKNRELAVATMSMIKKNKFLSTIKEQLSQIDNTNHVKAVIKTIDKNISNEDDWKFFEEAFNNADKDFLKKIKDKHPELTANDLRLCAYLRLNLSSKEIAPLLNISVRSVEVKRYRLRKKMNLDHERGLVTYILEL</sequence>
<keyword evidence="2" id="KW-1133">Transmembrane helix</keyword>
<evidence type="ECO:0000313" key="5">
    <source>
        <dbReference type="Proteomes" id="UP001250662"/>
    </source>
</evidence>
<evidence type="ECO:0000256" key="1">
    <source>
        <dbReference type="SAM" id="Coils"/>
    </source>
</evidence>
<protein>
    <submittedName>
        <fullName evidence="4">LuxR C-terminal-related transcriptional regulator</fullName>
    </submittedName>
</protein>
<dbReference type="InterPro" id="IPR000792">
    <property type="entry name" value="Tscrpt_reg_LuxR_C"/>
</dbReference>
<dbReference type="SUPFAM" id="SSF63829">
    <property type="entry name" value="Calcium-dependent phosphotriesterase"/>
    <property type="match status" value="1"/>
</dbReference>
<dbReference type="SMART" id="SM00421">
    <property type="entry name" value="HTH_LUXR"/>
    <property type="match status" value="1"/>
</dbReference>
<evidence type="ECO:0000256" key="2">
    <source>
        <dbReference type="SAM" id="Phobius"/>
    </source>
</evidence>
<dbReference type="InterPro" id="IPR015943">
    <property type="entry name" value="WD40/YVTN_repeat-like_dom_sf"/>
</dbReference>
<keyword evidence="2" id="KW-0472">Membrane</keyword>
<evidence type="ECO:0000259" key="3">
    <source>
        <dbReference type="SMART" id="SM00421"/>
    </source>
</evidence>
<keyword evidence="5" id="KW-1185">Reference proteome</keyword>
<dbReference type="InterPro" id="IPR016032">
    <property type="entry name" value="Sig_transdc_resp-reg_C-effctor"/>
</dbReference>
<keyword evidence="1" id="KW-0175">Coiled coil</keyword>
<dbReference type="InterPro" id="IPR013783">
    <property type="entry name" value="Ig-like_fold"/>
</dbReference>
<dbReference type="Proteomes" id="UP001250662">
    <property type="component" value="Unassembled WGS sequence"/>
</dbReference>
<name>A0ABU3BJB6_9FLAO</name>
<reference evidence="4 5" key="1">
    <citation type="submission" date="2023-09" db="EMBL/GenBank/DDBJ databases">
        <authorList>
            <person name="Rey-Velasco X."/>
        </authorList>
    </citation>
    <scope>NUCLEOTIDE SEQUENCE [LARGE SCALE GENOMIC DNA]</scope>
    <source>
        <strain evidence="4 5">P007</strain>
    </source>
</reference>
<dbReference type="Gene3D" id="2.60.40.10">
    <property type="entry name" value="Immunoglobulins"/>
    <property type="match status" value="1"/>
</dbReference>
<dbReference type="EMBL" id="JAVRHU010000003">
    <property type="protein sequence ID" value="MDT0622241.1"/>
    <property type="molecule type" value="Genomic_DNA"/>
</dbReference>
<comment type="caution">
    <text evidence="4">The sequence shown here is derived from an EMBL/GenBank/DDBJ whole genome shotgun (WGS) entry which is preliminary data.</text>
</comment>
<dbReference type="Gene3D" id="1.10.10.10">
    <property type="entry name" value="Winged helix-like DNA-binding domain superfamily/Winged helix DNA-binding domain"/>
    <property type="match status" value="1"/>
</dbReference>